<dbReference type="EMBL" id="MCGO01000021">
    <property type="protein sequence ID" value="ORY44749.1"/>
    <property type="molecule type" value="Genomic_DNA"/>
</dbReference>
<evidence type="ECO:0000256" key="1">
    <source>
        <dbReference type="SAM" id="MobiDB-lite"/>
    </source>
</evidence>
<dbReference type="AlphaFoldDB" id="A0A1Y2CCH5"/>
<proteinExistence type="predicted"/>
<feature type="region of interest" description="Disordered" evidence="1">
    <location>
        <begin position="54"/>
        <end position="80"/>
    </location>
</feature>
<evidence type="ECO:0000313" key="3">
    <source>
        <dbReference type="Proteomes" id="UP000193642"/>
    </source>
</evidence>
<comment type="caution">
    <text evidence="2">The sequence shown here is derived from an EMBL/GenBank/DDBJ whole genome shotgun (WGS) entry which is preliminary data.</text>
</comment>
<gene>
    <name evidence="2" type="ORF">BCR33DRAFT_208236</name>
</gene>
<name>A0A1Y2CCH5_9FUNG</name>
<evidence type="ECO:0000313" key="2">
    <source>
        <dbReference type="EMBL" id="ORY44749.1"/>
    </source>
</evidence>
<reference evidence="2 3" key="1">
    <citation type="submission" date="2016-07" db="EMBL/GenBank/DDBJ databases">
        <title>Pervasive Adenine N6-methylation of Active Genes in Fungi.</title>
        <authorList>
            <consortium name="DOE Joint Genome Institute"/>
            <person name="Mondo S.J."/>
            <person name="Dannebaum R.O."/>
            <person name="Kuo R.C."/>
            <person name="Labutti K."/>
            <person name="Haridas S."/>
            <person name="Kuo A."/>
            <person name="Salamov A."/>
            <person name="Ahrendt S.R."/>
            <person name="Lipzen A."/>
            <person name="Sullivan W."/>
            <person name="Andreopoulos W.B."/>
            <person name="Clum A."/>
            <person name="Lindquist E."/>
            <person name="Daum C."/>
            <person name="Ramamoorthy G.K."/>
            <person name="Gryganskyi A."/>
            <person name="Culley D."/>
            <person name="Magnuson J.K."/>
            <person name="James T.Y."/>
            <person name="O'Malley M.A."/>
            <person name="Stajich J.E."/>
            <person name="Spatafora J.W."/>
            <person name="Visel A."/>
            <person name="Grigoriev I.V."/>
        </authorList>
    </citation>
    <scope>NUCLEOTIDE SEQUENCE [LARGE SCALE GENOMIC DNA]</scope>
    <source>
        <strain evidence="2 3">JEL800</strain>
    </source>
</reference>
<feature type="compositionally biased region" description="Basic residues" evidence="1">
    <location>
        <begin position="59"/>
        <end position="75"/>
    </location>
</feature>
<sequence>MELYLKVRSNSSTEKRRDGIVKTESAFRAWQRQRQRQLRRQQWKQHQSREQWLGQQLRQRQRQQRQQRQRQRRQQRGQEQWRRPSFFGLFCWKEGESRWDFSAVGTPRKISAPFFSLARARAFANPECLPVLNSVPSNRRRYL</sequence>
<accession>A0A1Y2CCH5</accession>
<organism evidence="2 3">
    <name type="scientific">Rhizoclosmatium globosum</name>
    <dbReference type="NCBI Taxonomy" id="329046"/>
    <lineage>
        <taxon>Eukaryota</taxon>
        <taxon>Fungi</taxon>
        <taxon>Fungi incertae sedis</taxon>
        <taxon>Chytridiomycota</taxon>
        <taxon>Chytridiomycota incertae sedis</taxon>
        <taxon>Chytridiomycetes</taxon>
        <taxon>Chytridiales</taxon>
        <taxon>Chytriomycetaceae</taxon>
        <taxon>Rhizoclosmatium</taxon>
    </lineage>
</organism>
<dbReference type="Proteomes" id="UP000193642">
    <property type="component" value="Unassembled WGS sequence"/>
</dbReference>
<feature type="region of interest" description="Disordered" evidence="1">
    <location>
        <begin position="1"/>
        <end position="20"/>
    </location>
</feature>
<protein>
    <submittedName>
        <fullName evidence="2">Uncharacterized protein</fullName>
    </submittedName>
</protein>
<keyword evidence="3" id="KW-1185">Reference proteome</keyword>